<keyword evidence="1" id="KW-0472">Membrane</keyword>
<feature type="transmembrane region" description="Helical" evidence="1">
    <location>
        <begin position="163"/>
        <end position="183"/>
    </location>
</feature>
<reference evidence="3 4" key="1">
    <citation type="submission" date="2016-10" db="EMBL/GenBank/DDBJ databases">
        <authorList>
            <person name="de Groot N.N."/>
        </authorList>
    </citation>
    <scope>NUCLEOTIDE SEQUENCE [LARGE SCALE GENOMIC DNA]</scope>
    <source>
        <strain evidence="3 4">DSM 16199</strain>
    </source>
</reference>
<evidence type="ECO:0000256" key="1">
    <source>
        <dbReference type="SAM" id="Phobius"/>
    </source>
</evidence>
<feature type="transmembrane region" description="Helical" evidence="1">
    <location>
        <begin position="12"/>
        <end position="32"/>
    </location>
</feature>
<feature type="transmembrane region" description="Helical" evidence="1">
    <location>
        <begin position="38"/>
        <end position="58"/>
    </location>
</feature>
<feature type="transmembrane region" description="Helical" evidence="1">
    <location>
        <begin position="239"/>
        <end position="258"/>
    </location>
</feature>
<evidence type="ECO:0000259" key="2">
    <source>
        <dbReference type="Pfam" id="PF01757"/>
    </source>
</evidence>
<dbReference type="GO" id="GO:0016747">
    <property type="term" value="F:acyltransferase activity, transferring groups other than amino-acyl groups"/>
    <property type="evidence" value="ECO:0007669"/>
    <property type="project" value="InterPro"/>
</dbReference>
<dbReference type="Proteomes" id="UP000199550">
    <property type="component" value="Unassembled WGS sequence"/>
</dbReference>
<evidence type="ECO:0000313" key="3">
    <source>
        <dbReference type="EMBL" id="SFL69404.1"/>
    </source>
</evidence>
<gene>
    <name evidence="3" type="ORF">SAMN04488004_1445</name>
</gene>
<keyword evidence="3" id="KW-0012">Acyltransferase</keyword>
<dbReference type="RefSeq" id="WP_090192011.1">
    <property type="nucleotide sequence ID" value="NZ_FOTF01000044.1"/>
</dbReference>
<dbReference type="EMBL" id="FOTF01000044">
    <property type="protein sequence ID" value="SFL69404.1"/>
    <property type="molecule type" value="Genomic_DNA"/>
</dbReference>
<evidence type="ECO:0000313" key="4">
    <source>
        <dbReference type="Proteomes" id="UP000199550"/>
    </source>
</evidence>
<feature type="transmembrane region" description="Helical" evidence="1">
    <location>
        <begin position="132"/>
        <end position="151"/>
    </location>
</feature>
<dbReference type="AlphaFoldDB" id="A0A1I4JSE8"/>
<keyword evidence="1" id="KW-0812">Transmembrane</keyword>
<feature type="domain" description="Acyltransferase 3" evidence="2">
    <location>
        <begin position="7"/>
        <end position="282"/>
    </location>
</feature>
<accession>A0A1I4JSE8</accession>
<proteinExistence type="predicted"/>
<keyword evidence="1" id="KW-1133">Transmembrane helix</keyword>
<feature type="transmembrane region" description="Helical" evidence="1">
    <location>
        <begin position="270"/>
        <end position="290"/>
    </location>
</feature>
<dbReference type="STRING" id="195913.SAMN04488004_1445"/>
<feature type="transmembrane region" description="Helical" evidence="1">
    <location>
        <begin position="107"/>
        <end position="125"/>
    </location>
</feature>
<feature type="transmembrane region" description="Helical" evidence="1">
    <location>
        <begin position="70"/>
        <end position="87"/>
    </location>
</feature>
<protein>
    <submittedName>
        <fullName evidence="3">Acyltransferase family protein</fullName>
    </submittedName>
</protein>
<sequence>MGRNGTFDHARLLAAFGIVVFHAGAPGAAIGYAGLPFFLILLVLLALPAAECMSFTDFAALRARRLLRPWLIWSAVYAALKLAEVAVTGAPLRTEFTASMILTGPALHLWFLPFAFAASLWVYGLARLRQVLPVPVQTLCAVLLLAALALLSLHQRGGLPVPLAQWVFAGPAVCLGSIFALLGTRTMQQAPAVGLVVAGLVGAAMLISGPGGVLQIAVAGTVFALCTAYPRPATPVSRWAAEAAMGVYLVHPLVLSLADRTGIAEPGTVPMALAGIAGSLALIAGWQAALRYAPLPPSAWVNTQRP</sequence>
<dbReference type="InterPro" id="IPR002656">
    <property type="entry name" value="Acyl_transf_3_dom"/>
</dbReference>
<name>A0A1I4JSE8_9RHOB</name>
<feature type="transmembrane region" description="Helical" evidence="1">
    <location>
        <begin position="190"/>
        <end position="207"/>
    </location>
</feature>
<organism evidence="3 4">
    <name type="scientific">Loktanella salsilacus</name>
    <dbReference type="NCBI Taxonomy" id="195913"/>
    <lineage>
        <taxon>Bacteria</taxon>
        <taxon>Pseudomonadati</taxon>
        <taxon>Pseudomonadota</taxon>
        <taxon>Alphaproteobacteria</taxon>
        <taxon>Rhodobacterales</taxon>
        <taxon>Roseobacteraceae</taxon>
        <taxon>Loktanella</taxon>
    </lineage>
</organism>
<dbReference type="Pfam" id="PF01757">
    <property type="entry name" value="Acyl_transf_3"/>
    <property type="match status" value="1"/>
</dbReference>
<dbReference type="OrthoDB" id="7855154at2"/>
<keyword evidence="4" id="KW-1185">Reference proteome</keyword>
<keyword evidence="3" id="KW-0808">Transferase</keyword>